<protein>
    <submittedName>
        <fullName evidence="1">Uncharacterized protein</fullName>
    </submittedName>
</protein>
<gene>
    <name evidence="1" type="ORF">METZ01_LOCUS453324</name>
</gene>
<name>A0A382ZYV4_9ZZZZ</name>
<dbReference type="AlphaFoldDB" id="A0A382ZYV4"/>
<evidence type="ECO:0000313" key="1">
    <source>
        <dbReference type="EMBL" id="SVE00470.1"/>
    </source>
</evidence>
<organism evidence="1">
    <name type="scientific">marine metagenome</name>
    <dbReference type="NCBI Taxonomy" id="408172"/>
    <lineage>
        <taxon>unclassified sequences</taxon>
        <taxon>metagenomes</taxon>
        <taxon>ecological metagenomes</taxon>
    </lineage>
</organism>
<accession>A0A382ZYV4</accession>
<reference evidence="1" key="1">
    <citation type="submission" date="2018-05" db="EMBL/GenBank/DDBJ databases">
        <authorList>
            <person name="Lanie J.A."/>
            <person name="Ng W.-L."/>
            <person name="Kazmierczak K.M."/>
            <person name="Andrzejewski T.M."/>
            <person name="Davidsen T.M."/>
            <person name="Wayne K.J."/>
            <person name="Tettelin H."/>
            <person name="Glass J.I."/>
            <person name="Rusch D."/>
            <person name="Podicherti R."/>
            <person name="Tsui H.-C.T."/>
            <person name="Winkler M.E."/>
        </authorList>
    </citation>
    <scope>NUCLEOTIDE SEQUENCE</scope>
</reference>
<proteinExistence type="predicted"/>
<dbReference type="EMBL" id="UINC01187640">
    <property type="protein sequence ID" value="SVE00470.1"/>
    <property type="molecule type" value="Genomic_DNA"/>
</dbReference>
<sequence>MQLKENDLLSNFSTELQRRINLFSSEGEYETERVDMDSFVTSPDYMDLGDDISKANLQLLKHIDNPGIREAWLILGKGSGKSFNSSIYQCRGVWETCILKNPQKYSKLAVGTNIYFLNMATNQIQARDVVFADFIEKLNHSKCFHEVKSALELTELRGHSVPYYYDTKDRILFPKNIISVCGHSKSEAWLGYNTKQGILDEADWFVDNMNKSKAHDIYNSLLGSCKTRF</sequence>
<feature type="non-terminal residue" evidence="1">
    <location>
        <position position="229"/>
    </location>
</feature>